<protein>
    <submittedName>
        <fullName evidence="1">Uncharacterized protein</fullName>
    </submittedName>
</protein>
<evidence type="ECO:0000313" key="2">
    <source>
        <dbReference type="Proteomes" id="UP000692954"/>
    </source>
</evidence>
<name>A0A8S1RFZ5_9CILI</name>
<evidence type="ECO:0000313" key="1">
    <source>
        <dbReference type="EMBL" id="CAD8125665.1"/>
    </source>
</evidence>
<gene>
    <name evidence="1" type="ORF">PSON_ATCC_30995.1.T1610048</name>
</gene>
<organism evidence="1 2">
    <name type="scientific">Paramecium sonneborni</name>
    <dbReference type="NCBI Taxonomy" id="65129"/>
    <lineage>
        <taxon>Eukaryota</taxon>
        <taxon>Sar</taxon>
        <taxon>Alveolata</taxon>
        <taxon>Ciliophora</taxon>
        <taxon>Intramacronucleata</taxon>
        <taxon>Oligohymenophorea</taxon>
        <taxon>Peniculida</taxon>
        <taxon>Parameciidae</taxon>
        <taxon>Paramecium</taxon>
    </lineage>
</organism>
<keyword evidence="2" id="KW-1185">Reference proteome</keyword>
<dbReference type="OrthoDB" id="323110at2759"/>
<dbReference type="AlphaFoldDB" id="A0A8S1RFZ5"/>
<sequence>MTVNQHQINENIDAFILDEFVKGEQREIDRTKIINFIKQKNIALIITTRRKEELNFIQQPPYIVIVSQLSENIDNVYQDHATISDYNLKIFQSKIQGRFLYLIDNYLTMLKYILSFQLYCNYPSDMDQYTQTLVKEMGLEDFFQGAITGLRTQQGSDVREQQPSSNDIQVYKLPQPIKIPVLQIQMNQNQIN</sequence>
<reference evidence="1" key="1">
    <citation type="submission" date="2021-01" db="EMBL/GenBank/DDBJ databases">
        <authorList>
            <consortium name="Genoscope - CEA"/>
            <person name="William W."/>
        </authorList>
    </citation>
    <scope>NUCLEOTIDE SEQUENCE</scope>
</reference>
<comment type="caution">
    <text evidence="1">The sequence shown here is derived from an EMBL/GenBank/DDBJ whole genome shotgun (WGS) entry which is preliminary data.</text>
</comment>
<accession>A0A8S1RFZ5</accession>
<proteinExistence type="predicted"/>
<dbReference type="EMBL" id="CAJJDN010000161">
    <property type="protein sequence ID" value="CAD8125665.1"/>
    <property type="molecule type" value="Genomic_DNA"/>
</dbReference>
<dbReference type="Proteomes" id="UP000692954">
    <property type="component" value="Unassembled WGS sequence"/>
</dbReference>